<evidence type="ECO:0000313" key="7">
    <source>
        <dbReference type="EMBL" id="RJL01497.1"/>
    </source>
</evidence>
<dbReference type="GO" id="GO:0043190">
    <property type="term" value="C:ATP-binding cassette (ABC) transporter complex"/>
    <property type="evidence" value="ECO:0007669"/>
    <property type="project" value="InterPro"/>
</dbReference>
<dbReference type="RefSeq" id="WP_119886807.1">
    <property type="nucleotide sequence ID" value="NZ_CP067169.1"/>
</dbReference>
<feature type="chain" id="PRO_5019556394" evidence="5">
    <location>
        <begin position="19"/>
        <end position="498"/>
    </location>
</feature>
<sequence length="498" mass="53293">MRLALALTALLAPLPAAAAPDLVLAIGGEPETGFDPIRGWGTYGNPLFQSTLLRRDADLATQPDLAEDWQLSEDRLVWTVTLREGVRFSDGSPLTARDAAFTFMTAKQVPDSLDLSAMDRAEALDDRTLRITLNRPWITFTETFYTLGIVPEASYGPGYGRAPVGSGPYSLVSWSEGEQLIVRRNEAYHGQMPQFEQITFLFTGADTGLAAAQAGQAHLVAVPAQLAGRVPQGFRPVVAQTVDNRGLSMPADAPVTSDPAIRQALNLGLDRALIAEVALEGHGTPAFGPADGLPWAGPDDLLEHDAQAAMAVLDRAGWLPGPDGIRARDGLRAAIALNYPAGDPTRQALAEVTAELARPLGIQVTPKGGSWDAIQRVMHDEPVVFGFGSHSPYQLYTLYSSAVARTGWMNPGGYASAEVDAVFARAQAAESMEAAAPIWAEAAAHYGVHGDNAWVWLVNLDHVYLAHDCLDLGATQIEPHGHGWPVTATLADWRWTCG</sequence>
<dbReference type="PANTHER" id="PTHR30290:SF9">
    <property type="entry name" value="OLIGOPEPTIDE-BINDING PROTEIN APPA"/>
    <property type="match status" value="1"/>
</dbReference>
<accession>A0A418ZUG7</accession>
<feature type="signal peptide" evidence="5">
    <location>
        <begin position="1"/>
        <end position="18"/>
    </location>
</feature>
<evidence type="ECO:0000256" key="1">
    <source>
        <dbReference type="ARBA" id="ARBA00004418"/>
    </source>
</evidence>
<name>A0A418ZUG7_9RHOB</name>
<comment type="similarity">
    <text evidence="2">Belongs to the bacterial solute-binding protein 5 family.</text>
</comment>
<dbReference type="OrthoDB" id="9803988at2"/>
<dbReference type="GO" id="GO:0015833">
    <property type="term" value="P:peptide transport"/>
    <property type="evidence" value="ECO:0007669"/>
    <property type="project" value="TreeGrafter"/>
</dbReference>
<organism evidence="7 8">
    <name type="scientific">Paracoccus aestuarii</name>
    <dbReference type="NCBI Taxonomy" id="453842"/>
    <lineage>
        <taxon>Bacteria</taxon>
        <taxon>Pseudomonadati</taxon>
        <taxon>Pseudomonadota</taxon>
        <taxon>Alphaproteobacteria</taxon>
        <taxon>Rhodobacterales</taxon>
        <taxon>Paracoccaceae</taxon>
        <taxon>Paracoccus</taxon>
    </lineage>
</organism>
<feature type="domain" description="Solute-binding protein family 5" evidence="6">
    <location>
        <begin position="62"/>
        <end position="375"/>
    </location>
</feature>
<dbReference type="CDD" id="cd08518">
    <property type="entry name" value="PBP2_NikA_DppA_OppA_like_19"/>
    <property type="match status" value="1"/>
</dbReference>
<gene>
    <name evidence="7" type="ORF">D3P06_12160</name>
</gene>
<dbReference type="Pfam" id="PF00496">
    <property type="entry name" value="SBP_bac_5"/>
    <property type="match status" value="1"/>
</dbReference>
<keyword evidence="3" id="KW-0813">Transport</keyword>
<dbReference type="Gene3D" id="3.10.105.10">
    <property type="entry name" value="Dipeptide-binding Protein, Domain 3"/>
    <property type="match status" value="1"/>
</dbReference>
<protein>
    <submittedName>
        <fullName evidence="7">ABC transporter substrate-binding protein</fullName>
    </submittedName>
</protein>
<evidence type="ECO:0000256" key="2">
    <source>
        <dbReference type="ARBA" id="ARBA00005695"/>
    </source>
</evidence>
<proteinExistence type="inferred from homology"/>
<dbReference type="GO" id="GO:0030288">
    <property type="term" value="C:outer membrane-bounded periplasmic space"/>
    <property type="evidence" value="ECO:0007669"/>
    <property type="project" value="UniProtKB-ARBA"/>
</dbReference>
<comment type="caution">
    <text evidence="7">The sequence shown here is derived from an EMBL/GenBank/DDBJ whole genome shotgun (WGS) entry which is preliminary data.</text>
</comment>
<dbReference type="EMBL" id="QZEV01000065">
    <property type="protein sequence ID" value="RJL01497.1"/>
    <property type="molecule type" value="Genomic_DNA"/>
</dbReference>
<evidence type="ECO:0000256" key="4">
    <source>
        <dbReference type="ARBA" id="ARBA00022729"/>
    </source>
</evidence>
<dbReference type="PANTHER" id="PTHR30290">
    <property type="entry name" value="PERIPLASMIC BINDING COMPONENT OF ABC TRANSPORTER"/>
    <property type="match status" value="1"/>
</dbReference>
<evidence type="ECO:0000313" key="8">
    <source>
        <dbReference type="Proteomes" id="UP000285530"/>
    </source>
</evidence>
<dbReference type="InterPro" id="IPR039424">
    <property type="entry name" value="SBP_5"/>
</dbReference>
<keyword evidence="8" id="KW-1185">Reference proteome</keyword>
<dbReference type="AlphaFoldDB" id="A0A418ZUG7"/>
<dbReference type="GO" id="GO:1904680">
    <property type="term" value="F:peptide transmembrane transporter activity"/>
    <property type="evidence" value="ECO:0007669"/>
    <property type="project" value="TreeGrafter"/>
</dbReference>
<evidence type="ECO:0000256" key="5">
    <source>
        <dbReference type="SAM" id="SignalP"/>
    </source>
</evidence>
<dbReference type="SUPFAM" id="SSF53850">
    <property type="entry name" value="Periplasmic binding protein-like II"/>
    <property type="match status" value="1"/>
</dbReference>
<evidence type="ECO:0000259" key="6">
    <source>
        <dbReference type="Pfam" id="PF00496"/>
    </source>
</evidence>
<dbReference type="Proteomes" id="UP000285530">
    <property type="component" value="Unassembled WGS sequence"/>
</dbReference>
<dbReference type="PIRSF" id="PIRSF002741">
    <property type="entry name" value="MppA"/>
    <property type="match status" value="1"/>
</dbReference>
<evidence type="ECO:0000256" key="3">
    <source>
        <dbReference type="ARBA" id="ARBA00022448"/>
    </source>
</evidence>
<reference evidence="7 8" key="1">
    <citation type="submission" date="2018-09" db="EMBL/GenBank/DDBJ databases">
        <title>Paracoccus onubensis nov. sp. a moderate halophilic bacterium isolated from Gruta de las Maravillas (Aracena, Spain).</title>
        <authorList>
            <person name="Jurado V."/>
            <person name="Gutierrez-Patricio S."/>
            <person name="Gonzalez-Pimentel J.L."/>
            <person name="Laiz L."/>
            <person name="Saiz-Jimenez C."/>
        </authorList>
    </citation>
    <scope>NUCLEOTIDE SEQUENCE [LARGE SCALE GENOMIC DNA]</scope>
    <source>
        <strain evidence="7 8">DSM 19484</strain>
    </source>
</reference>
<dbReference type="Gene3D" id="3.40.190.10">
    <property type="entry name" value="Periplasmic binding protein-like II"/>
    <property type="match status" value="1"/>
</dbReference>
<dbReference type="InterPro" id="IPR000914">
    <property type="entry name" value="SBP_5_dom"/>
</dbReference>
<comment type="subcellular location">
    <subcellularLocation>
        <location evidence="1">Periplasm</location>
    </subcellularLocation>
</comment>
<dbReference type="InterPro" id="IPR030678">
    <property type="entry name" value="Peptide/Ni-bd"/>
</dbReference>
<keyword evidence="4 5" id="KW-0732">Signal</keyword>